<dbReference type="EMBL" id="CAVNYO010000440">
    <property type="protein sequence ID" value="CAK5280400.1"/>
    <property type="molecule type" value="Genomic_DNA"/>
</dbReference>
<evidence type="ECO:0000313" key="2">
    <source>
        <dbReference type="Proteomes" id="UP001295794"/>
    </source>
</evidence>
<proteinExistence type="predicted"/>
<protein>
    <submittedName>
        <fullName evidence="1">Uncharacterized protein</fullName>
    </submittedName>
</protein>
<dbReference type="AlphaFoldDB" id="A0AAD2HSV1"/>
<comment type="caution">
    <text evidence="1">The sequence shown here is derived from an EMBL/GenBank/DDBJ whole genome shotgun (WGS) entry which is preliminary data.</text>
</comment>
<reference evidence="1" key="1">
    <citation type="submission" date="2023-11" db="EMBL/GenBank/DDBJ databases">
        <authorList>
            <person name="De Vega J J."/>
            <person name="De Vega J J."/>
        </authorList>
    </citation>
    <scope>NUCLEOTIDE SEQUENCE</scope>
</reference>
<gene>
    <name evidence="1" type="ORF">MYCIT1_LOCUS30894</name>
</gene>
<organism evidence="1 2">
    <name type="scientific">Mycena citricolor</name>
    <dbReference type="NCBI Taxonomy" id="2018698"/>
    <lineage>
        <taxon>Eukaryota</taxon>
        <taxon>Fungi</taxon>
        <taxon>Dikarya</taxon>
        <taxon>Basidiomycota</taxon>
        <taxon>Agaricomycotina</taxon>
        <taxon>Agaricomycetes</taxon>
        <taxon>Agaricomycetidae</taxon>
        <taxon>Agaricales</taxon>
        <taxon>Marasmiineae</taxon>
        <taxon>Mycenaceae</taxon>
        <taxon>Mycena</taxon>
    </lineage>
</organism>
<accession>A0AAD2HSV1</accession>
<dbReference type="Proteomes" id="UP001295794">
    <property type="component" value="Unassembled WGS sequence"/>
</dbReference>
<sequence length="176" mass="19755">MSETVFARMLRDSRLTSTRRKSWMKKWKAEQRGTRACIPVRVSRPISTPVTVRCRIGSAPVSSPTDDKAWLSSSTGNYYTPRLGLDDNAQLASHVDATAATNDQRPRLEFYRRTQRANMFDVLSVLPGYAKHWLACILLCTTAAVKSCRGIGALARFKQGMQIKVTSSQKIHDHDP</sequence>
<name>A0AAD2HSV1_9AGAR</name>
<evidence type="ECO:0000313" key="1">
    <source>
        <dbReference type="EMBL" id="CAK5280400.1"/>
    </source>
</evidence>
<keyword evidence="2" id="KW-1185">Reference proteome</keyword>